<gene>
    <name evidence="3" type="ORF">AGABI1DRAFT_130980</name>
</gene>
<dbReference type="EMBL" id="JH971400">
    <property type="protein sequence ID" value="EKM76685.1"/>
    <property type="molecule type" value="Genomic_DNA"/>
</dbReference>
<feature type="compositionally biased region" description="Polar residues" evidence="2">
    <location>
        <begin position="441"/>
        <end position="451"/>
    </location>
</feature>
<dbReference type="AlphaFoldDB" id="K5XPN8"/>
<dbReference type="InParanoid" id="K5XPN8"/>
<feature type="compositionally biased region" description="Polar residues" evidence="2">
    <location>
        <begin position="418"/>
        <end position="432"/>
    </location>
</feature>
<organism evidence="3 4">
    <name type="scientific">Agaricus bisporus var. burnettii (strain JB137-S8 / ATCC MYA-4627 / FGSC 10392)</name>
    <name type="common">White button mushroom</name>
    <dbReference type="NCBI Taxonomy" id="597362"/>
    <lineage>
        <taxon>Eukaryota</taxon>
        <taxon>Fungi</taxon>
        <taxon>Dikarya</taxon>
        <taxon>Basidiomycota</taxon>
        <taxon>Agaricomycotina</taxon>
        <taxon>Agaricomycetes</taxon>
        <taxon>Agaricomycetidae</taxon>
        <taxon>Agaricales</taxon>
        <taxon>Agaricineae</taxon>
        <taxon>Agaricaceae</taxon>
        <taxon>Agaricus</taxon>
    </lineage>
</organism>
<dbReference type="HOGENOM" id="CLU_035989_0_0_1"/>
<evidence type="ECO:0000313" key="3">
    <source>
        <dbReference type="EMBL" id="EKM76685.1"/>
    </source>
</evidence>
<dbReference type="OrthoDB" id="2911008at2759"/>
<dbReference type="RefSeq" id="XP_007332598.1">
    <property type="nucleotide sequence ID" value="XM_007332536.1"/>
</dbReference>
<evidence type="ECO:0000256" key="2">
    <source>
        <dbReference type="SAM" id="MobiDB-lite"/>
    </source>
</evidence>
<dbReference type="KEGG" id="abp:AGABI1DRAFT130980"/>
<reference evidence="4" key="1">
    <citation type="journal article" date="2012" name="Proc. Natl. Acad. Sci. U.S.A.">
        <title>Genome sequence of the button mushroom Agaricus bisporus reveals mechanisms governing adaptation to a humic-rich ecological niche.</title>
        <authorList>
            <person name="Morin E."/>
            <person name="Kohler A."/>
            <person name="Baker A.R."/>
            <person name="Foulongne-Oriol M."/>
            <person name="Lombard V."/>
            <person name="Nagy L.G."/>
            <person name="Ohm R.A."/>
            <person name="Patyshakuliyeva A."/>
            <person name="Brun A."/>
            <person name="Aerts A.L."/>
            <person name="Bailey A.M."/>
            <person name="Billette C."/>
            <person name="Coutinho P.M."/>
            <person name="Deakin G."/>
            <person name="Doddapaneni H."/>
            <person name="Floudas D."/>
            <person name="Grimwood J."/>
            <person name="Hilden K."/>
            <person name="Kuees U."/>
            <person name="LaButti K.M."/>
            <person name="Lapidus A."/>
            <person name="Lindquist E.A."/>
            <person name="Lucas S.M."/>
            <person name="Murat C."/>
            <person name="Riley R.W."/>
            <person name="Salamov A.A."/>
            <person name="Schmutz J."/>
            <person name="Subramanian V."/>
            <person name="Woesten H.A.B."/>
            <person name="Xu J."/>
            <person name="Eastwood D.C."/>
            <person name="Foster G.D."/>
            <person name="Sonnenberg A.S."/>
            <person name="Cullen D."/>
            <person name="de Vries R.P."/>
            <person name="Lundell T."/>
            <person name="Hibbett D.S."/>
            <person name="Henrissat B."/>
            <person name="Burton K.S."/>
            <person name="Kerrigan R.W."/>
            <person name="Challen M.P."/>
            <person name="Grigoriev I.V."/>
            <person name="Martin F."/>
        </authorList>
    </citation>
    <scope>NUCLEOTIDE SEQUENCE [LARGE SCALE GENOMIC DNA]</scope>
    <source>
        <strain evidence="4">JB137-S8 / ATCC MYA-4627 / FGSC 10392</strain>
    </source>
</reference>
<feature type="coiled-coil region" evidence="1">
    <location>
        <begin position="23"/>
        <end position="57"/>
    </location>
</feature>
<dbReference type="Proteomes" id="UP000008493">
    <property type="component" value="Unassembled WGS sequence"/>
</dbReference>
<evidence type="ECO:0000256" key="1">
    <source>
        <dbReference type="SAM" id="Coils"/>
    </source>
</evidence>
<protein>
    <submittedName>
        <fullName evidence="3">Uncharacterized protein</fullName>
    </submittedName>
</protein>
<feature type="compositionally biased region" description="Low complexity" evidence="2">
    <location>
        <begin position="490"/>
        <end position="501"/>
    </location>
</feature>
<feature type="region of interest" description="Disordered" evidence="2">
    <location>
        <begin position="1"/>
        <end position="23"/>
    </location>
</feature>
<feature type="region of interest" description="Disordered" evidence="2">
    <location>
        <begin position="418"/>
        <end position="551"/>
    </location>
</feature>
<evidence type="ECO:0000313" key="4">
    <source>
        <dbReference type="Proteomes" id="UP000008493"/>
    </source>
</evidence>
<name>K5XPN8_AGABU</name>
<keyword evidence="4" id="KW-1185">Reference proteome</keyword>
<accession>K5XPN8</accession>
<sequence length="551" mass="59638">MQNVNSAAPSSESRLDSNGPSTVSSLRMSLMSVQMELDEANNELSQLRLENAKLKAAALPTRGQKKNRRIVVTTPIDYSQDLLTIANKFTLLDFVWVKMTVFQSPCPPSPIPIETRYSDAANTVLHIRYRLFECFPEKYHGYLRELSEIGANFNRLAQQQRSNIIAKLHTAVSIIFSDAYPEIIPNLLSSPKDRGTSELCRRLYMSDSSMGNDNFEPLLAPIIYAGGNITVGGIFQNEVLFLAIYLVSNDSIFEEVGSKSGINYGSAFLAYKQRLEMHENKPLFQKIIKVWNARLFGEVAAAADSAEHFDFESVNARSAAIDAALSGGPLDESELEPEVISSPTSLSFIPDLNALSVTSQDGSQPAGAPGPLSSVSGLRREVVVDPPPITHPSSHACGTLASRSNSVVFTLPASNPGSVFSLQDQNDYSSDSDGQHEIIQPDSSEATQPLSNPIRASPVTQSRPINTPIPVNTRALSVNPAPPTNLTLEAPTTRSAPASAPITRVPSEDQQVINEVNAVPARPSGKRGRPKKATQDGGAAGTRRSTRNQRG</sequence>
<proteinExistence type="predicted"/>
<dbReference type="GeneID" id="18827343"/>
<keyword evidence="1" id="KW-0175">Coiled coil</keyword>